<keyword evidence="2" id="KW-0812">Transmembrane</keyword>
<reference evidence="4 5" key="1">
    <citation type="submission" date="2021-08" db="EMBL/GenBank/DDBJ databases">
        <title>Draft Genome Sequence of Phanerochaete sordida strain YK-624.</title>
        <authorList>
            <person name="Mori T."/>
            <person name="Dohra H."/>
            <person name="Suzuki T."/>
            <person name="Kawagishi H."/>
            <person name="Hirai H."/>
        </authorList>
    </citation>
    <scope>NUCLEOTIDE SEQUENCE [LARGE SCALE GENOMIC DNA]</scope>
    <source>
        <strain evidence="4 5">YK-624</strain>
    </source>
</reference>
<proteinExistence type="predicted"/>
<comment type="caution">
    <text evidence="4">The sequence shown here is derived from an EMBL/GenBank/DDBJ whole genome shotgun (WGS) entry which is preliminary data.</text>
</comment>
<evidence type="ECO:0000313" key="5">
    <source>
        <dbReference type="Proteomes" id="UP000703269"/>
    </source>
</evidence>
<keyword evidence="2" id="KW-1133">Transmembrane helix</keyword>
<evidence type="ECO:0000256" key="2">
    <source>
        <dbReference type="SAM" id="Phobius"/>
    </source>
</evidence>
<feature type="region of interest" description="Disordered" evidence="1">
    <location>
        <begin position="1"/>
        <end position="107"/>
    </location>
</feature>
<dbReference type="InterPro" id="IPR045338">
    <property type="entry name" value="DUF6535"/>
</dbReference>
<evidence type="ECO:0000259" key="3">
    <source>
        <dbReference type="Pfam" id="PF20153"/>
    </source>
</evidence>
<feature type="transmembrane region" description="Helical" evidence="2">
    <location>
        <begin position="303"/>
        <end position="324"/>
    </location>
</feature>
<feature type="transmembrane region" description="Helical" evidence="2">
    <location>
        <begin position="212"/>
        <end position="234"/>
    </location>
</feature>
<evidence type="ECO:0000256" key="1">
    <source>
        <dbReference type="SAM" id="MobiDB-lite"/>
    </source>
</evidence>
<dbReference type="Pfam" id="PF20153">
    <property type="entry name" value="DUF6535"/>
    <property type="match status" value="1"/>
</dbReference>
<feature type="region of interest" description="Disordered" evidence="1">
    <location>
        <begin position="903"/>
        <end position="950"/>
    </location>
</feature>
<feature type="transmembrane region" description="Helical" evidence="2">
    <location>
        <begin position="279"/>
        <end position="297"/>
    </location>
</feature>
<gene>
    <name evidence="4" type="ORF">PsYK624_136810</name>
</gene>
<protein>
    <recommendedName>
        <fullName evidence="3">DUF6535 domain-containing protein</fullName>
    </recommendedName>
</protein>
<feature type="domain" description="DUF6535" evidence="3">
    <location>
        <begin position="113"/>
        <end position="298"/>
    </location>
</feature>
<sequence>MNPSASFLPSRAASNRSASQVDVPEQAHDASAPGSKTEDIERQPPASPASHEHGFSNEPQLGPIQGVPLNRSPGDVSDALNDEPADTKPQSAANIPGQPTDERSQVRRGLSGWAGVEDHLFRHDTGEMKYHTEDIDTLLVFAGLFSAFLTAFVVQTYPMLTDDDSSTTNQLLALSVSMQLRATGTIIPSTVNSTLTSLLDAQPFSPPTSARAINTLFFLSLVLSLSAALFGILAKQWLREYLRWNSPLALPRENILVRQDRIEAWDAWNVGATISSIPALLEIAMVLFLCGVVVLLWTLDNIVAIIITVFAALFLIAASVFTVLPVVYKRCPYKSPTAWACVTACQSVWCLWVYCTTSVTARWANICREWRDTSDVISSRWLRLHHALRAGEQARSQTAWPSMASSWRERDLSSCREVRGKTTGTSYTRKKARVAVRVYLEEFTIPSVSGGALWTLTEWVLDEVAETALLVRALDWVKLSSQDIRVHAYIAECTPSRLEPHLPDIPLLVRSRAISAAYLVAWRTILLAMQQNLLDHPHSGLAYWDASDDSTAPRLGNRLSQRFAYDDSGFFPLLPGMGGLLNQSGYRCCFSEILLPMDRWDEGCTMSRKELAGTSMVTDLKRVIGRDAVLYDLLPAFDMCVILRSLAGAGSDKPPWYTEALHILFNVQSRFPTKFKNLRRSICLELAEYRRLKITSDNVLVFSDKETTTTEDAFLLLRWFDEDFGIASEGYLCVFFITATRWISGEQLPTTEPALLKAIFLKISTALDALVQKLPFETLSAAEAEMCGLINSLDRSTREVFGASQLRCAEFRRLAHACEGVAHRLETNYDIPFKLHFIAHAAHEDAMSCEETTGCLWLSHCCDINYNTTYPWEVDEKCPALRKIKHPTHSPPPSRAQSLVLAPSMAPGSQRYRSYSTVDAAETTRSPERTVRSPPGSLLQRSRTPRETNTVWPRRLVAPLCGVLSHIPHRWTLPSERSEAGRGPETYSESIALGEVQNASDGVREDASSSARYRRSVDGPAGSVEGAASEEEHDDSNV</sequence>
<dbReference type="Proteomes" id="UP000703269">
    <property type="component" value="Unassembled WGS sequence"/>
</dbReference>
<feature type="transmembrane region" description="Helical" evidence="2">
    <location>
        <begin position="336"/>
        <end position="354"/>
    </location>
</feature>
<organism evidence="4 5">
    <name type="scientific">Phanerochaete sordida</name>
    <dbReference type="NCBI Taxonomy" id="48140"/>
    <lineage>
        <taxon>Eukaryota</taxon>
        <taxon>Fungi</taxon>
        <taxon>Dikarya</taxon>
        <taxon>Basidiomycota</taxon>
        <taxon>Agaricomycotina</taxon>
        <taxon>Agaricomycetes</taxon>
        <taxon>Polyporales</taxon>
        <taxon>Phanerochaetaceae</taxon>
        <taxon>Phanerochaete</taxon>
    </lineage>
</organism>
<evidence type="ECO:0000313" key="4">
    <source>
        <dbReference type="EMBL" id="GJE97461.1"/>
    </source>
</evidence>
<feature type="compositionally biased region" description="Polar residues" evidence="1">
    <location>
        <begin position="1"/>
        <end position="20"/>
    </location>
</feature>
<name>A0A9P3GM01_9APHY</name>
<feature type="compositionally biased region" description="Polar residues" evidence="1">
    <location>
        <begin position="939"/>
        <end position="950"/>
    </location>
</feature>
<dbReference type="EMBL" id="BPQB01000072">
    <property type="protein sequence ID" value="GJE97461.1"/>
    <property type="molecule type" value="Genomic_DNA"/>
</dbReference>
<feature type="compositionally biased region" description="Acidic residues" evidence="1">
    <location>
        <begin position="1028"/>
        <end position="1038"/>
    </location>
</feature>
<keyword evidence="2" id="KW-0472">Membrane</keyword>
<accession>A0A9P3GM01</accession>
<feature type="region of interest" description="Disordered" evidence="1">
    <location>
        <begin position="974"/>
        <end position="1038"/>
    </location>
</feature>
<dbReference type="AlphaFoldDB" id="A0A9P3GM01"/>
<feature type="transmembrane region" description="Helical" evidence="2">
    <location>
        <begin position="138"/>
        <end position="157"/>
    </location>
</feature>
<dbReference type="OrthoDB" id="3235960at2759"/>
<keyword evidence="5" id="KW-1185">Reference proteome</keyword>